<dbReference type="Proteomes" id="UP000054845">
    <property type="component" value="Unassembled WGS sequence"/>
</dbReference>
<feature type="region of interest" description="Disordered" evidence="1">
    <location>
        <begin position="42"/>
        <end position="75"/>
    </location>
</feature>
<protein>
    <submittedName>
        <fullName evidence="2">Uncharacterized protein</fullName>
    </submittedName>
</protein>
<organism evidence="2 3">
    <name type="scientific">Ceraceosorus bombacis</name>
    <dbReference type="NCBI Taxonomy" id="401625"/>
    <lineage>
        <taxon>Eukaryota</taxon>
        <taxon>Fungi</taxon>
        <taxon>Dikarya</taxon>
        <taxon>Basidiomycota</taxon>
        <taxon>Ustilaginomycotina</taxon>
        <taxon>Exobasidiomycetes</taxon>
        <taxon>Ceraceosorales</taxon>
        <taxon>Ceraceosoraceae</taxon>
        <taxon>Ceraceosorus</taxon>
    </lineage>
</organism>
<accession>A0A0P1BH07</accession>
<evidence type="ECO:0000313" key="3">
    <source>
        <dbReference type="Proteomes" id="UP000054845"/>
    </source>
</evidence>
<proteinExistence type="predicted"/>
<dbReference type="AlphaFoldDB" id="A0A0P1BH07"/>
<feature type="compositionally biased region" description="Basic residues" evidence="1">
    <location>
        <begin position="46"/>
        <end position="65"/>
    </location>
</feature>
<reference evidence="2 3" key="1">
    <citation type="submission" date="2014-09" db="EMBL/GenBank/DDBJ databases">
        <authorList>
            <person name="Magalhaes I.L.F."/>
            <person name="Oliveira U."/>
            <person name="Santos F.R."/>
            <person name="Vidigal T.H.D.A."/>
            <person name="Brescovit A.D."/>
            <person name="Santos A.J."/>
        </authorList>
    </citation>
    <scope>NUCLEOTIDE SEQUENCE [LARGE SCALE GENOMIC DNA]</scope>
</reference>
<keyword evidence="3" id="KW-1185">Reference proteome</keyword>
<name>A0A0P1BH07_9BASI</name>
<dbReference type="EMBL" id="CCYA01000252">
    <property type="protein sequence ID" value="CEH15049.1"/>
    <property type="molecule type" value="Genomic_DNA"/>
</dbReference>
<evidence type="ECO:0000256" key="1">
    <source>
        <dbReference type="SAM" id="MobiDB-lite"/>
    </source>
</evidence>
<sequence>MRCDAMLSPLPSYISLTLSTSPGKASQRITWTLLGSRAERLDRIGRSKSHHPRSHTNRKSARRAYRGSIREGRGGVVTLSKRRGMREDV</sequence>
<evidence type="ECO:0000313" key="2">
    <source>
        <dbReference type="EMBL" id="CEH15049.1"/>
    </source>
</evidence>